<evidence type="ECO:0000256" key="6">
    <source>
        <dbReference type="RuleBase" id="RU004057"/>
    </source>
</evidence>
<evidence type="ECO:0000256" key="5">
    <source>
        <dbReference type="ARBA" id="ARBA00023136"/>
    </source>
</evidence>
<keyword evidence="6" id="KW-0653">Protein transport</keyword>
<comment type="similarity">
    <text evidence="6">Belongs to the exbB/tolQ family.</text>
</comment>
<evidence type="ECO:0000256" key="4">
    <source>
        <dbReference type="ARBA" id="ARBA00022989"/>
    </source>
</evidence>
<sequence>MSHTLQNAITVLTNILIWPVIILLLAGMAYALYQLGNMVMESFQRKGKPRSINNLKAPDENAMRYQGIIEWKKQVDQEPAATYWQHHDRTEVQLKKRINRVRTWVKLGPTLGLCGTLIPLGSALSSLANNNFKQLAESGTHSIGATVMGLMTGAICMIVVSHYERWYAIDLAEIRHAIEKEETGL</sequence>
<feature type="transmembrane region" description="Helical" evidence="7">
    <location>
        <begin position="140"/>
        <end position="160"/>
    </location>
</feature>
<dbReference type="Proteomes" id="UP000306918">
    <property type="component" value="Unassembled WGS sequence"/>
</dbReference>
<dbReference type="GO" id="GO:0017038">
    <property type="term" value="P:protein import"/>
    <property type="evidence" value="ECO:0007669"/>
    <property type="project" value="TreeGrafter"/>
</dbReference>
<dbReference type="PANTHER" id="PTHR30625">
    <property type="entry name" value="PROTEIN TOLQ"/>
    <property type="match status" value="1"/>
</dbReference>
<evidence type="ECO:0000256" key="7">
    <source>
        <dbReference type="SAM" id="Phobius"/>
    </source>
</evidence>
<keyword evidence="2" id="KW-1003">Cell membrane</keyword>
<dbReference type="PANTHER" id="PTHR30625:SF3">
    <property type="entry name" value="TOL-PAL SYSTEM PROTEIN TOLQ"/>
    <property type="match status" value="1"/>
</dbReference>
<accession>A0A4S8HZF0</accession>
<keyword evidence="5 7" id="KW-0472">Membrane</keyword>
<feature type="domain" description="MotA/TolQ/ExbB proton channel" evidence="8">
    <location>
        <begin position="84"/>
        <end position="167"/>
    </location>
</feature>
<dbReference type="InterPro" id="IPR050790">
    <property type="entry name" value="ExbB/TolQ_transport"/>
</dbReference>
<keyword evidence="10" id="KW-1185">Reference proteome</keyword>
<dbReference type="OrthoDB" id="3178152at2"/>
<proteinExistence type="inferred from homology"/>
<evidence type="ECO:0000256" key="3">
    <source>
        <dbReference type="ARBA" id="ARBA00022692"/>
    </source>
</evidence>
<comment type="caution">
    <text evidence="9">The sequence shown here is derived from an EMBL/GenBank/DDBJ whole genome shotgun (WGS) entry which is preliminary data.</text>
</comment>
<dbReference type="GO" id="GO:0005886">
    <property type="term" value="C:plasma membrane"/>
    <property type="evidence" value="ECO:0007669"/>
    <property type="project" value="UniProtKB-SubCell"/>
</dbReference>
<evidence type="ECO:0000313" key="9">
    <source>
        <dbReference type="EMBL" id="THU40761.1"/>
    </source>
</evidence>
<feature type="transmembrane region" description="Helical" evidence="7">
    <location>
        <begin position="104"/>
        <end position="128"/>
    </location>
</feature>
<evidence type="ECO:0000259" key="8">
    <source>
        <dbReference type="Pfam" id="PF01618"/>
    </source>
</evidence>
<feature type="transmembrane region" description="Helical" evidence="7">
    <location>
        <begin position="15"/>
        <end position="36"/>
    </location>
</feature>
<evidence type="ECO:0000256" key="1">
    <source>
        <dbReference type="ARBA" id="ARBA00004651"/>
    </source>
</evidence>
<organism evidence="9 10">
    <name type="scientific">Niastella caeni</name>
    <dbReference type="NCBI Taxonomy" id="2569763"/>
    <lineage>
        <taxon>Bacteria</taxon>
        <taxon>Pseudomonadati</taxon>
        <taxon>Bacteroidota</taxon>
        <taxon>Chitinophagia</taxon>
        <taxon>Chitinophagales</taxon>
        <taxon>Chitinophagaceae</taxon>
        <taxon>Niastella</taxon>
    </lineage>
</organism>
<dbReference type="AlphaFoldDB" id="A0A4S8HZF0"/>
<reference evidence="9 10" key="1">
    <citation type="submission" date="2019-04" db="EMBL/GenBank/DDBJ databases">
        <title>Niastella caeni sp. nov., isolated from activated sludge.</title>
        <authorList>
            <person name="Sheng M."/>
        </authorList>
    </citation>
    <scope>NUCLEOTIDE SEQUENCE [LARGE SCALE GENOMIC DNA]</scope>
    <source>
        <strain evidence="9 10">HX-2-15</strain>
    </source>
</reference>
<evidence type="ECO:0000313" key="10">
    <source>
        <dbReference type="Proteomes" id="UP000306918"/>
    </source>
</evidence>
<dbReference type="Pfam" id="PF01618">
    <property type="entry name" value="MotA_ExbB"/>
    <property type="match status" value="1"/>
</dbReference>
<keyword evidence="6" id="KW-0813">Transport</keyword>
<dbReference type="RefSeq" id="WP_136575253.1">
    <property type="nucleotide sequence ID" value="NZ_STFF01000001.1"/>
</dbReference>
<keyword evidence="4 7" id="KW-1133">Transmembrane helix</keyword>
<keyword evidence="3 7" id="KW-0812">Transmembrane</keyword>
<dbReference type="InterPro" id="IPR002898">
    <property type="entry name" value="MotA_ExbB_proton_chnl"/>
</dbReference>
<comment type="subcellular location">
    <subcellularLocation>
        <location evidence="1">Cell membrane</location>
        <topology evidence="1">Multi-pass membrane protein</topology>
    </subcellularLocation>
    <subcellularLocation>
        <location evidence="6">Membrane</location>
        <topology evidence="6">Multi-pass membrane protein</topology>
    </subcellularLocation>
</comment>
<evidence type="ECO:0000256" key="2">
    <source>
        <dbReference type="ARBA" id="ARBA00022475"/>
    </source>
</evidence>
<name>A0A4S8HZF0_9BACT</name>
<dbReference type="EMBL" id="STFF01000001">
    <property type="protein sequence ID" value="THU40761.1"/>
    <property type="molecule type" value="Genomic_DNA"/>
</dbReference>
<gene>
    <name evidence="9" type="ORF">FAM09_01205</name>
</gene>
<protein>
    <submittedName>
        <fullName evidence="9">MotA/TolQ/ExbB proton channel</fullName>
    </submittedName>
</protein>